<dbReference type="InterPro" id="IPR007627">
    <property type="entry name" value="RNA_pol_sigma70_r2"/>
</dbReference>
<proteinExistence type="inferred from homology"/>
<name>A0A1G9PRD3_9ACTN</name>
<evidence type="ECO:0000256" key="4">
    <source>
        <dbReference type="ARBA" id="ARBA00023125"/>
    </source>
</evidence>
<dbReference type="EMBL" id="FNHE01000003">
    <property type="protein sequence ID" value="SDM01213.1"/>
    <property type="molecule type" value="Genomic_DNA"/>
</dbReference>
<keyword evidence="3" id="KW-0731">Sigma factor</keyword>
<dbReference type="GO" id="GO:0003677">
    <property type="term" value="F:DNA binding"/>
    <property type="evidence" value="ECO:0007669"/>
    <property type="project" value="UniProtKB-KW"/>
</dbReference>
<dbReference type="InterPro" id="IPR036388">
    <property type="entry name" value="WH-like_DNA-bd_sf"/>
</dbReference>
<keyword evidence="2" id="KW-0805">Transcription regulation</keyword>
<dbReference type="SUPFAM" id="SSF88946">
    <property type="entry name" value="Sigma2 domain of RNA polymerase sigma factors"/>
    <property type="match status" value="1"/>
</dbReference>
<dbReference type="InterPro" id="IPR013324">
    <property type="entry name" value="RNA_pol_sigma_r3/r4-like"/>
</dbReference>
<evidence type="ECO:0000256" key="3">
    <source>
        <dbReference type="ARBA" id="ARBA00023082"/>
    </source>
</evidence>
<dbReference type="InterPro" id="IPR014284">
    <property type="entry name" value="RNA_pol_sigma-70_dom"/>
</dbReference>
<protein>
    <submittedName>
        <fullName evidence="9">RNA polymerase sigma factor, sigma-70 family</fullName>
    </submittedName>
</protein>
<gene>
    <name evidence="9" type="ORF">SAMN05660642_01326</name>
</gene>
<keyword evidence="4" id="KW-0238">DNA-binding</keyword>
<organism evidence="9 10">
    <name type="scientific">Geodermatophilus siccatus</name>
    <dbReference type="NCBI Taxonomy" id="1137991"/>
    <lineage>
        <taxon>Bacteria</taxon>
        <taxon>Bacillati</taxon>
        <taxon>Actinomycetota</taxon>
        <taxon>Actinomycetes</taxon>
        <taxon>Geodermatophilales</taxon>
        <taxon>Geodermatophilaceae</taxon>
        <taxon>Geodermatophilus</taxon>
    </lineage>
</organism>
<feature type="region of interest" description="Disordered" evidence="6">
    <location>
        <begin position="94"/>
        <end position="116"/>
    </location>
</feature>
<keyword evidence="5" id="KW-0804">Transcription</keyword>
<dbReference type="Pfam" id="PF04542">
    <property type="entry name" value="Sigma70_r2"/>
    <property type="match status" value="1"/>
</dbReference>
<evidence type="ECO:0000259" key="8">
    <source>
        <dbReference type="Pfam" id="PF04545"/>
    </source>
</evidence>
<keyword evidence="10" id="KW-1185">Reference proteome</keyword>
<dbReference type="NCBIfam" id="TIGR02937">
    <property type="entry name" value="sigma70-ECF"/>
    <property type="match status" value="1"/>
</dbReference>
<dbReference type="AlphaFoldDB" id="A0A1G9PRD3"/>
<evidence type="ECO:0000256" key="5">
    <source>
        <dbReference type="ARBA" id="ARBA00023163"/>
    </source>
</evidence>
<sequence length="196" mass="21574">MEPAEVTVLVHRAAEGDQAAWDAIVDEYAGLLWSVVRGFRLNEAQAADAVQTTWLRLVEHVADLREPGHVAGWLKTTAQRVCLQVIRQGGREQLTDWDEDRGAGGGVRDDGLDEDGPEVSALRREQQELVRRALADLPDRQRQLMELLLATPAISYQEIGARLGMPVGSIGPTRARILARLRESLATAGLQDLALR</sequence>
<feature type="domain" description="RNA polymerase sigma-70 region 2" evidence="7">
    <location>
        <begin position="25"/>
        <end position="91"/>
    </location>
</feature>
<dbReference type="PANTHER" id="PTHR43133:SF8">
    <property type="entry name" value="RNA POLYMERASE SIGMA FACTOR HI_1459-RELATED"/>
    <property type="match status" value="1"/>
</dbReference>
<dbReference type="OrthoDB" id="265863at2"/>
<comment type="similarity">
    <text evidence="1">Belongs to the sigma-70 factor family. ECF subfamily.</text>
</comment>
<dbReference type="Pfam" id="PF04545">
    <property type="entry name" value="Sigma70_r4"/>
    <property type="match status" value="1"/>
</dbReference>
<dbReference type="InterPro" id="IPR013325">
    <property type="entry name" value="RNA_pol_sigma_r2"/>
</dbReference>
<feature type="domain" description="RNA polymerase sigma-70 region 4" evidence="8">
    <location>
        <begin position="133"/>
        <end position="183"/>
    </location>
</feature>
<dbReference type="InterPro" id="IPR039425">
    <property type="entry name" value="RNA_pol_sigma-70-like"/>
</dbReference>
<evidence type="ECO:0000313" key="9">
    <source>
        <dbReference type="EMBL" id="SDM01213.1"/>
    </source>
</evidence>
<accession>A0A1G9PRD3</accession>
<evidence type="ECO:0000256" key="1">
    <source>
        <dbReference type="ARBA" id="ARBA00010641"/>
    </source>
</evidence>
<dbReference type="RefSeq" id="WP_091215452.1">
    <property type="nucleotide sequence ID" value="NZ_FNHE01000003.1"/>
</dbReference>
<evidence type="ECO:0000256" key="2">
    <source>
        <dbReference type="ARBA" id="ARBA00023015"/>
    </source>
</evidence>
<dbReference type="Proteomes" id="UP000198680">
    <property type="component" value="Unassembled WGS sequence"/>
</dbReference>
<dbReference type="Gene3D" id="1.10.1740.10">
    <property type="match status" value="1"/>
</dbReference>
<dbReference type="GO" id="GO:0016987">
    <property type="term" value="F:sigma factor activity"/>
    <property type="evidence" value="ECO:0007669"/>
    <property type="project" value="UniProtKB-KW"/>
</dbReference>
<dbReference type="Gene3D" id="1.10.10.10">
    <property type="entry name" value="Winged helix-like DNA-binding domain superfamily/Winged helix DNA-binding domain"/>
    <property type="match status" value="1"/>
</dbReference>
<evidence type="ECO:0000256" key="6">
    <source>
        <dbReference type="SAM" id="MobiDB-lite"/>
    </source>
</evidence>
<dbReference type="GO" id="GO:0006352">
    <property type="term" value="P:DNA-templated transcription initiation"/>
    <property type="evidence" value="ECO:0007669"/>
    <property type="project" value="InterPro"/>
</dbReference>
<dbReference type="STRING" id="1137991.SAMN05660642_01326"/>
<reference evidence="10" key="1">
    <citation type="submission" date="2016-10" db="EMBL/GenBank/DDBJ databases">
        <authorList>
            <person name="Varghese N."/>
            <person name="Submissions S."/>
        </authorList>
    </citation>
    <scope>NUCLEOTIDE SEQUENCE [LARGE SCALE GENOMIC DNA]</scope>
    <source>
        <strain evidence="10">DSM 45419</strain>
    </source>
</reference>
<dbReference type="PANTHER" id="PTHR43133">
    <property type="entry name" value="RNA POLYMERASE ECF-TYPE SIGMA FACTO"/>
    <property type="match status" value="1"/>
</dbReference>
<evidence type="ECO:0000259" key="7">
    <source>
        <dbReference type="Pfam" id="PF04542"/>
    </source>
</evidence>
<dbReference type="SUPFAM" id="SSF88659">
    <property type="entry name" value="Sigma3 and sigma4 domains of RNA polymerase sigma factors"/>
    <property type="match status" value="1"/>
</dbReference>
<evidence type="ECO:0000313" key="10">
    <source>
        <dbReference type="Proteomes" id="UP000198680"/>
    </source>
</evidence>
<dbReference type="InterPro" id="IPR007630">
    <property type="entry name" value="RNA_pol_sigma70_r4"/>
</dbReference>